<evidence type="ECO:0000256" key="3">
    <source>
        <dbReference type="SAM" id="SignalP"/>
    </source>
</evidence>
<proteinExistence type="predicted"/>
<dbReference type="Pfam" id="PF09577">
    <property type="entry name" value="Spore_YpjB"/>
    <property type="match status" value="1"/>
</dbReference>
<keyword evidence="2" id="KW-1133">Transmembrane helix</keyword>
<keyword evidence="1" id="KW-0175">Coiled coil</keyword>
<keyword evidence="2" id="KW-0472">Membrane</keyword>
<keyword evidence="5" id="KW-1185">Reference proteome</keyword>
<feature type="transmembrane region" description="Helical" evidence="2">
    <location>
        <begin position="226"/>
        <end position="246"/>
    </location>
</feature>
<keyword evidence="3" id="KW-0732">Signal</keyword>
<protein>
    <submittedName>
        <fullName evidence="4">Sporulation protein YpjB</fullName>
    </submittedName>
</protein>
<evidence type="ECO:0000256" key="2">
    <source>
        <dbReference type="SAM" id="Phobius"/>
    </source>
</evidence>
<keyword evidence="2" id="KW-0812">Transmembrane</keyword>
<feature type="signal peptide" evidence="3">
    <location>
        <begin position="1"/>
        <end position="22"/>
    </location>
</feature>
<feature type="coiled-coil region" evidence="1">
    <location>
        <begin position="170"/>
        <end position="197"/>
    </location>
</feature>
<name>A0ABS2Q0R3_9BACL</name>
<reference evidence="4 5" key="1">
    <citation type="submission" date="2021-01" db="EMBL/GenBank/DDBJ databases">
        <title>Genomic Encyclopedia of Type Strains, Phase IV (KMG-IV): sequencing the most valuable type-strain genomes for metagenomic binning, comparative biology and taxonomic classification.</title>
        <authorList>
            <person name="Goeker M."/>
        </authorList>
    </citation>
    <scope>NUCLEOTIDE SEQUENCE [LARGE SCALE GENOMIC DNA]</scope>
    <source>
        <strain evidence="4 5">DSM 28236</strain>
    </source>
</reference>
<accession>A0ABS2Q0R3</accession>
<gene>
    <name evidence="4" type="ORF">JOD45_001485</name>
</gene>
<dbReference type="EMBL" id="JAFBER010000007">
    <property type="protein sequence ID" value="MBM7645274.1"/>
    <property type="molecule type" value="Genomic_DNA"/>
</dbReference>
<comment type="caution">
    <text evidence="4">The sequence shown here is derived from an EMBL/GenBank/DDBJ whole genome shotgun (WGS) entry which is preliminary data.</text>
</comment>
<dbReference type="InterPro" id="IPR014231">
    <property type="entry name" value="Spore_YpjB"/>
</dbReference>
<evidence type="ECO:0000313" key="4">
    <source>
        <dbReference type="EMBL" id="MBM7645274.1"/>
    </source>
</evidence>
<dbReference type="Proteomes" id="UP000808914">
    <property type="component" value="Unassembled WGS sequence"/>
</dbReference>
<organism evidence="4 5">
    <name type="scientific">Scopulibacillus daqui</name>
    <dbReference type="NCBI Taxonomy" id="1469162"/>
    <lineage>
        <taxon>Bacteria</taxon>
        <taxon>Bacillati</taxon>
        <taxon>Bacillota</taxon>
        <taxon>Bacilli</taxon>
        <taxon>Bacillales</taxon>
        <taxon>Sporolactobacillaceae</taxon>
        <taxon>Scopulibacillus</taxon>
    </lineage>
</organism>
<dbReference type="RefSeq" id="WP_205003199.1">
    <property type="nucleotide sequence ID" value="NZ_JAFBER010000007.1"/>
</dbReference>
<feature type="chain" id="PRO_5046936313" evidence="3">
    <location>
        <begin position="23"/>
        <end position="258"/>
    </location>
</feature>
<evidence type="ECO:0000313" key="5">
    <source>
        <dbReference type="Proteomes" id="UP000808914"/>
    </source>
</evidence>
<sequence length="258" mass="29730">MKSRIMFLLCLALIVFPIHSFAKEKTSNQEWHQISDLSDSIFQNVDDHQYEAALKDLNVFNKDWSNYSDTVLGVSEDKDYVIETTMNNLMDILDKEVSAKEKRQKAIEFRLAIDALASNQNPLWKGLKSQLLTPLKKMDSAVKQGNDTEFQTGLNQFLDVYEMIYPAMLIDVNQHELNSVNNEVNEITNDRMTLLQNKSAAHHLDQIYSDLDRLFSSSQGIFQKQLYAVIFIIGGITIITLLYVSWRKYKGQVRHEGN</sequence>
<evidence type="ECO:0000256" key="1">
    <source>
        <dbReference type="SAM" id="Coils"/>
    </source>
</evidence>